<evidence type="ECO:0000256" key="2">
    <source>
        <dbReference type="ARBA" id="ARBA00023015"/>
    </source>
</evidence>
<evidence type="ECO:0000256" key="8">
    <source>
        <dbReference type="PROSITE-ProRule" id="PRU00108"/>
    </source>
</evidence>
<evidence type="ECO:0000256" key="7">
    <source>
        <dbReference type="ARBA" id="ARBA00038021"/>
    </source>
</evidence>
<evidence type="ECO:0000313" key="13">
    <source>
        <dbReference type="EMBL" id="CAF3513452.1"/>
    </source>
</evidence>
<evidence type="ECO:0000256" key="9">
    <source>
        <dbReference type="SAM" id="MobiDB-lite"/>
    </source>
</evidence>
<dbReference type="CDD" id="cd00086">
    <property type="entry name" value="homeodomain"/>
    <property type="match status" value="1"/>
</dbReference>
<dbReference type="FunFam" id="1.10.10.60:FF:000059">
    <property type="entry name" value="TGFB-induced factor homeobox 1"/>
    <property type="match status" value="1"/>
</dbReference>
<feature type="region of interest" description="Disordered" evidence="9">
    <location>
        <begin position="80"/>
        <end position="108"/>
    </location>
</feature>
<evidence type="ECO:0000313" key="15">
    <source>
        <dbReference type="Proteomes" id="UP000663829"/>
    </source>
</evidence>
<name>A0A814DGH4_9BILA</name>
<dbReference type="AlphaFoldDB" id="A0A814DGH4"/>
<dbReference type="OrthoDB" id="10056939at2759"/>
<feature type="region of interest" description="Disordered" evidence="9">
    <location>
        <begin position="1"/>
        <end position="22"/>
    </location>
</feature>
<dbReference type="InterPro" id="IPR008422">
    <property type="entry name" value="KN_HD"/>
</dbReference>
<dbReference type="Proteomes" id="UP000682733">
    <property type="component" value="Unassembled WGS sequence"/>
</dbReference>
<feature type="compositionally biased region" description="Polar residues" evidence="9">
    <location>
        <begin position="189"/>
        <end position="199"/>
    </location>
</feature>
<dbReference type="EMBL" id="CAJOBC010002387">
    <property type="protein sequence ID" value="CAF3730604.1"/>
    <property type="molecule type" value="Genomic_DNA"/>
</dbReference>
<evidence type="ECO:0000313" key="12">
    <source>
        <dbReference type="EMBL" id="CAF0955517.1"/>
    </source>
</evidence>
<dbReference type="PANTHER" id="PTHR11850">
    <property type="entry name" value="HOMEOBOX PROTEIN TRANSCRIPTION FACTORS"/>
    <property type="match status" value="1"/>
</dbReference>
<feature type="compositionally biased region" description="Polar residues" evidence="9">
    <location>
        <begin position="1"/>
        <end position="11"/>
    </location>
</feature>
<dbReference type="GO" id="GO:0005634">
    <property type="term" value="C:nucleus"/>
    <property type="evidence" value="ECO:0007669"/>
    <property type="project" value="UniProtKB-SubCell"/>
</dbReference>
<dbReference type="InterPro" id="IPR050224">
    <property type="entry name" value="TALE_homeobox"/>
</dbReference>
<dbReference type="InterPro" id="IPR001356">
    <property type="entry name" value="HD"/>
</dbReference>
<evidence type="ECO:0000313" key="11">
    <source>
        <dbReference type="EMBL" id="CAF0736663.1"/>
    </source>
</evidence>
<evidence type="ECO:0000313" key="14">
    <source>
        <dbReference type="EMBL" id="CAF3730604.1"/>
    </source>
</evidence>
<sequence>MSTLVPTLNYLSSTSPPSQTTIIQQSPKNYHQDIYHQQICQQRQLLTPSSNYATTNNHPYQTTQGKNIICQTRDQETDSDCDLDSSSNSILSGSSTNNNNNKLKKRRANLPKDSVRILKNWLYEHRYNAYPTDDEKANLSRRADLTINQVCNWFINARRRILPDLLKKEGTDPKKYTISRRFSRDNKRSSSLVTSDVDGNNNNSSHINNIISNSNENTATTTTTSIITLNNGAFNDNNRTMSRVLCVPPLPPPTPQTPRNNIKLNVIVSQSSFYGGDLDLRPSPVKLEISSSSILSNSQLLNTTTAKELTETLPVSTTATNAGATASVLLPIRTTTTCPSNNYLTTHPKGKSLYIPTMDNSLASNNSNLTVVFNNSNSSTIASEIHPNRSTTLTPPTTPSIARPPKYLSECITSIISPPPTPMSSSISNDFYQQKNTNDDAFTRSTSSTTFVLHTVLSELRKRQLTSSSNDSEEVIITKIKSCDNEFDNNQLLYSRQQQSPSEADDDNNNAAKRFRLDKTALPPPPSSSTSSLPSPSSNNGDLAGFQLLVDVAVKELQRMQDDPTATTNQQNQYVALLCN</sequence>
<organism evidence="12 15">
    <name type="scientific">Didymodactylos carnosus</name>
    <dbReference type="NCBI Taxonomy" id="1234261"/>
    <lineage>
        <taxon>Eukaryota</taxon>
        <taxon>Metazoa</taxon>
        <taxon>Spiralia</taxon>
        <taxon>Gnathifera</taxon>
        <taxon>Rotifera</taxon>
        <taxon>Eurotatoria</taxon>
        <taxon>Bdelloidea</taxon>
        <taxon>Philodinida</taxon>
        <taxon>Philodinidae</taxon>
        <taxon>Didymodactylos</taxon>
    </lineage>
</organism>
<dbReference type="GO" id="GO:0003677">
    <property type="term" value="F:DNA binding"/>
    <property type="evidence" value="ECO:0007669"/>
    <property type="project" value="UniProtKB-UniRule"/>
</dbReference>
<dbReference type="EMBL" id="CAJNOQ010002387">
    <property type="protein sequence ID" value="CAF0955517.1"/>
    <property type="molecule type" value="Genomic_DNA"/>
</dbReference>
<dbReference type="Gene3D" id="1.10.10.60">
    <property type="entry name" value="Homeodomain-like"/>
    <property type="match status" value="1"/>
</dbReference>
<evidence type="ECO:0000256" key="1">
    <source>
        <dbReference type="ARBA" id="ARBA00004123"/>
    </source>
</evidence>
<dbReference type="EMBL" id="CAJOBA010000203">
    <property type="protein sequence ID" value="CAF3513452.1"/>
    <property type="molecule type" value="Genomic_DNA"/>
</dbReference>
<dbReference type="InterPro" id="IPR009057">
    <property type="entry name" value="Homeodomain-like_sf"/>
</dbReference>
<feature type="region of interest" description="Disordered" evidence="9">
    <location>
        <begin position="517"/>
        <end position="541"/>
    </location>
</feature>
<keyword evidence="4 8" id="KW-0371">Homeobox</keyword>
<evidence type="ECO:0000256" key="5">
    <source>
        <dbReference type="ARBA" id="ARBA00023163"/>
    </source>
</evidence>
<dbReference type="PROSITE" id="PS50071">
    <property type="entry name" value="HOMEOBOX_2"/>
    <property type="match status" value="1"/>
</dbReference>
<dbReference type="Proteomes" id="UP000681722">
    <property type="component" value="Unassembled WGS sequence"/>
</dbReference>
<dbReference type="Pfam" id="PF05920">
    <property type="entry name" value="Homeobox_KN"/>
    <property type="match status" value="1"/>
</dbReference>
<dbReference type="Proteomes" id="UP000663829">
    <property type="component" value="Unassembled WGS sequence"/>
</dbReference>
<dbReference type="Proteomes" id="UP000677228">
    <property type="component" value="Unassembled WGS sequence"/>
</dbReference>
<proteinExistence type="inferred from homology"/>
<dbReference type="SUPFAM" id="SSF46689">
    <property type="entry name" value="Homeodomain-like"/>
    <property type="match status" value="1"/>
</dbReference>
<feature type="compositionally biased region" description="Low complexity" evidence="9">
    <location>
        <begin position="84"/>
        <end position="101"/>
    </location>
</feature>
<comment type="similarity">
    <text evidence="7">Belongs to the TALE/TGIF homeobox family.</text>
</comment>
<feature type="region of interest" description="Disordered" evidence="9">
    <location>
        <begin position="181"/>
        <end position="200"/>
    </location>
</feature>
<feature type="domain" description="Homeobox" evidence="10">
    <location>
        <begin position="101"/>
        <end position="164"/>
    </location>
</feature>
<dbReference type="SMART" id="SM00389">
    <property type="entry name" value="HOX"/>
    <property type="match status" value="1"/>
</dbReference>
<protein>
    <recommendedName>
        <fullName evidence="10">Homeobox domain-containing protein</fullName>
    </recommendedName>
</protein>
<evidence type="ECO:0000256" key="3">
    <source>
        <dbReference type="ARBA" id="ARBA00023125"/>
    </source>
</evidence>
<comment type="subcellular location">
    <subcellularLocation>
        <location evidence="1 8">Nucleus</location>
    </subcellularLocation>
</comment>
<reference evidence="12" key="1">
    <citation type="submission" date="2021-02" db="EMBL/GenBank/DDBJ databases">
        <authorList>
            <person name="Nowell W R."/>
        </authorList>
    </citation>
    <scope>NUCLEOTIDE SEQUENCE</scope>
</reference>
<comment type="caution">
    <text evidence="12">The sequence shown here is derived from an EMBL/GenBank/DDBJ whole genome shotgun (WGS) entry which is preliminary data.</text>
</comment>
<feature type="compositionally biased region" description="Low complexity" evidence="9">
    <location>
        <begin position="528"/>
        <end position="538"/>
    </location>
</feature>
<feature type="compositionally biased region" description="Low complexity" evidence="9">
    <location>
        <begin position="12"/>
        <end position="22"/>
    </location>
</feature>
<keyword evidence="15" id="KW-1185">Reference proteome</keyword>
<evidence type="ECO:0000256" key="4">
    <source>
        <dbReference type="ARBA" id="ARBA00023155"/>
    </source>
</evidence>
<keyword evidence="2" id="KW-0805">Transcription regulation</keyword>
<dbReference type="GO" id="GO:0006355">
    <property type="term" value="P:regulation of DNA-templated transcription"/>
    <property type="evidence" value="ECO:0007669"/>
    <property type="project" value="InterPro"/>
</dbReference>
<gene>
    <name evidence="12" type="ORF">GPM918_LOCUS11475</name>
    <name evidence="11" type="ORF">OVA965_LOCUS1181</name>
    <name evidence="14" type="ORF">SRO942_LOCUS11476</name>
    <name evidence="13" type="ORF">TMI583_LOCUS1182</name>
</gene>
<feature type="DNA-binding region" description="Homeobox" evidence="8">
    <location>
        <begin position="103"/>
        <end position="165"/>
    </location>
</feature>
<dbReference type="EMBL" id="CAJNOK010000203">
    <property type="protein sequence ID" value="CAF0736663.1"/>
    <property type="molecule type" value="Genomic_DNA"/>
</dbReference>
<keyword evidence="3 8" id="KW-0238">DNA-binding</keyword>
<evidence type="ECO:0000259" key="10">
    <source>
        <dbReference type="PROSITE" id="PS50071"/>
    </source>
</evidence>
<evidence type="ECO:0000256" key="6">
    <source>
        <dbReference type="ARBA" id="ARBA00023242"/>
    </source>
</evidence>
<keyword evidence="6 8" id="KW-0539">Nucleus</keyword>
<accession>A0A814DGH4</accession>
<keyword evidence="5" id="KW-0804">Transcription</keyword>